<dbReference type="PROSITE" id="PS51257">
    <property type="entry name" value="PROKAR_LIPOPROTEIN"/>
    <property type="match status" value="1"/>
</dbReference>
<evidence type="ECO:0000313" key="3">
    <source>
        <dbReference type="Proteomes" id="UP000248395"/>
    </source>
</evidence>
<comment type="caution">
    <text evidence="2">The sequence shown here is derived from an EMBL/GenBank/DDBJ whole genome shotgun (WGS) entry which is preliminary data.</text>
</comment>
<dbReference type="PANTHER" id="PTHR38008:SF2">
    <property type="entry name" value="HEMOLYSIN"/>
    <property type="match status" value="1"/>
</dbReference>
<evidence type="ECO:0000313" key="2">
    <source>
        <dbReference type="EMBL" id="PXX51229.1"/>
    </source>
</evidence>
<accession>A0A318JQ17</accession>
<dbReference type="Proteomes" id="UP000248395">
    <property type="component" value="Unassembled WGS sequence"/>
</dbReference>
<proteinExistence type="predicted"/>
<dbReference type="OrthoDB" id="148878at2"/>
<feature type="chain" id="PRO_5016263023" description="Hemolysin" evidence="1">
    <location>
        <begin position="24"/>
        <end position="88"/>
    </location>
</feature>
<keyword evidence="3" id="KW-1185">Reference proteome</keyword>
<reference evidence="2 3" key="1">
    <citation type="submission" date="2018-05" db="EMBL/GenBank/DDBJ databases">
        <title>Genomic Encyclopedia of Type Strains, Phase IV (KMG-IV): sequencing the most valuable type-strain genomes for metagenomic binning, comparative biology and taxonomic classification.</title>
        <authorList>
            <person name="Goeker M."/>
        </authorList>
    </citation>
    <scope>NUCLEOTIDE SEQUENCE [LARGE SCALE GENOMIC DNA]</scope>
    <source>
        <strain evidence="2 3">DSM 25134</strain>
    </source>
</reference>
<feature type="signal peptide" evidence="1">
    <location>
        <begin position="1"/>
        <end position="23"/>
    </location>
</feature>
<evidence type="ECO:0000256" key="1">
    <source>
        <dbReference type="SAM" id="SignalP"/>
    </source>
</evidence>
<name>A0A318JQ17_9NEIS</name>
<protein>
    <recommendedName>
        <fullName evidence="4">Hemolysin</fullName>
    </recommendedName>
</protein>
<dbReference type="EMBL" id="QJKC01000001">
    <property type="protein sequence ID" value="PXX51229.1"/>
    <property type="molecule type" value="Genomic_DNA"/>
</dbReference>
<organism evidence="2 3">
    <name type="scientific">Aquitalea magnusonii</name>
    <dbReference type="NCBI Taxonomy" id="332411"/>
    <lineage>
        <taxon>Bacteria</taxon>
        <taxon>Pseudomonadati</taxon>
        <taxon>Pseudomonadota</taxon>
        <taxon>Betaproteobacteria</taxon>
        <taxon>Neisseriales</taxon>
        <taxon>Chromobacteriaceae</taxon>
        <taxon>Aquitalea</taxon>
    </lineage>
</organism>
<dbReference type="RefSeq" id="WP_059286142.1">
    <property type="nucleotide sequence ID" value="NZ_LNQU01000060.1"/>
</dbReference>
<dbReference type="AlphaFoldDB" id="A0A318JQ17"/>
<evidence type="ECO:0008006" key="4">
    <source>
        <dbReference type="Google" id="ProtNLM"/>
    </source>
</evidence>
<sequence length="88" mass="9445">MSAIPRLHTPAFALLGLLLAACARPPTTPPPAMAGMANPAALYCIKQGGRLLPQKDNAGNEYSLCQLTDGRVVEEWTLFRQQDKAAQP</sequence>
<dbReference type="PANTHER" id="PTHR38008">
    <property type="entry name" value="HEMOLYSIN-RELATED"/>
    <property type="match status" value="1"/>
</dbReference>
<dbReference type="InterPro" id="IPR005590">
    <property type="entry name" value="DUF333"/>
</dbReference>
<gene>
    <name evidence="2" type="ORF">DFR38_101291</name>
</gene>
<keyword evidence="1" id="KW-0732">Signal</keyword>
<dbReference type="Pfam" id="PF03891">
    <property type="entry name" value="DUF333"/>
    <property type="match status" value="1"/>
</dbReference>